<evidence type="ECO:0000313" key="8">
    <source>
        <dbReference type="EMBL" id="HED09081.1"/>
    </source>
</evidence>
<keyword evidence="4" id="KW-0238">DNA-binding</keyword>
<evidence type="ECO:0000256" key="5">
    <source>
        <dbReference type="ARBA" id="ARBA00023163"/>
    </source>
</evidence>
<accession>A0A7V1LJB9</accession>
<dbReference type="PANTHER" id="PTHR43133:SF8">
    <property type="entry name" value="RNA POLYMERASE SIGMA FACTOR HI_1459-RELATED"/>
    <property type="match status" value="1"/>
</dbReference>
<keyword evidence="5" id="KW-0804">Transcription</keyword>
<dbReference type="Pfam" id="PF08281">
    <property type="entry name" value="Sigma70_r4_2"/>
    <property type="match status" value="1"/>
</dbReference>
<dbReference type="GO" id="GO:0016987">
    <property type="term" value="F:sigma factor activity"/>
    <property type="evidence" value="ECO:0007669"/>
    <property type="project" value="UniProtKB-KW"/>
</dbReference>
<dbReference type="InterPro" id="IPR007627">
    <property type="entry name" value="RNA_pol_sigma70_r2"/>
</dbReference>
<dbReference type="Pfam" id="PF04542">
    <property type="entry name" value="Sigma70_r2"/>
    <property type="match status" value="1"/>
</dbReference>
<dbReference type="InterPro" id="IPR013249">
    <property type="entry name" value="RNA_pol_sigma70_r4_t2"/>
</dbReference>
<dbReference type="NCBIfam" id="TIGR02937">
    <property type="entry name" value="sigma70-ECF"/>
    <property type="match status" value="1"/>
</dbReference>
<organism evidence="8">
    <name type="scientific">Caldithrix abyssi</name>
    <dbReference type="NCBI Taxonomy" id="187145"/>
    <lineage>
        <taxon>Bacteria</taxon>
        <taxon>Pseudomonadati</taxon>
        <taxon>Calditrichota</taxon>
        <taxon>Calditrichia</taxon>
        <taxon>Calditrichales</taxon>
        <taxon>Calditrichaceae</taxon>
        <taxon>Caldithrix</taxon>
    </lineage>
</organism>
<evidence type="ECO:0000256" key="3">
    <source>
        <dbReference type="ARBA" id="ARBA00023082"/>
    </source>
</evidence>
<evidence type="ECO:0000259" key="6">
    <source>
        <dbReference type="Pfam" id="PF04542"/>
    </source>
</evidence>
<dbReference type="PANTHER" id="PTHR43133">
    <property type="entry name" value="RNA POLYMERASE ECF-TYPE SIGMA FACTO"/>
    <property type="match status" value="1"/>
</dbReference>
<dbReference type="InterPro" id="IPR039425">
    <property type="entry name" value="RNA_pol_sigma-70-like"/>
</dbReference>
<comment type="caution">
    <text evidence="8">The sequence shown here is derived from an EMBL/GenBank/DDBJ whole genome shotgun (WGS) entry which is preliminary data.</text>
</comment>
<evidence type="ECO:0000259" key="7">
    <source>
        <dbReference type="Pfam" id="PF08281"/>
    </source>
</evidence>
<dbReference type="InterPro" id="IPR014284">
    <property type="entry name" value="RNA_pol_sigma-70_dom"/>
</dbReference>
<evidence type="ECO:0000256" key="1">
    <source>
        <dbReference type="ARBA" id="ARBA00010641"/>
    </source>
</evidence>
<dbReference type="AlphaFoldDB" id="A0A7V1LJB9"/>
<dbReference type="InterPro" id="IPR013324">
    <property type="entry name" value="RNA_pol_sigma_r3/r4-like"/>
</dbReference>
<dbReference type="GO" id="GO:0006352">
    <property type="term" value="P:DNA-templated transcription initiation"/>
    <property type="evidence" value="ECO:0007669"/>
    <property type="project" value="InterPro"/>
</dbReference>
<dbReference type="InterPro" id="IPR036388">
    <property type="entry name" value="WH-like_DNA-bd_sf"/>
</dbReference>
<dbReference type="Proteomes" id="UP000886005">
    <property type="component" value="Unassembled WGS sequence"/>
</dbReference>
<dbReference type="EMBL" id="DRLD01000004">
    <property type="protein sequence ID" value="HED09081.1"/>
    <property type="molecule type" value="Genomic_DNA"/>
</dbReference>
<evidence type="ECO:0000256" key="2">
    <source>
        <dbReference type="ARBA" id="ARBA00023015"/>
    </source>
</evidence>
<feature type="domain" description="RNA polymerase sigma-70 region 2" evidence="6">
    <location>
        <begin position="9"/>
        <end position="74"/>
    </location>
</feature>
<sequence>MSEFELALNSYLDEMLSFARSRIKDPQLAADAVQDSLLKALNHKNSLRQEHSLRAWLYQILRNTINDLYRKNKRHFTEPIDDPDSLAEQEELERIACRCIEKLLPALNKDYAYIIRELELRQQPVKEISAQLKITPNNLKVKRHRARQQLKQRLEQTCRLCAAHGCLDCDCDSND</sequence>
<dbReference type="InterPro" id="IPR013325">
    <property type="entry name" value="RNA_pol_sigma_r2"/>
</dbReference>
<dbReference type="SUPFAM" id="SSF88659">
    <property type="entry name" value="Sigma3 and sigma4 domains of RNA polymerase sigma factors"/>
    <property type="match status" value="1"/>
</dbReference>
<dbReference type="SUPFAM" id="SSF88946">
    <property type="entry name" value="Sigma2 domain of RNA polymerase sigma factors"/>
    <property type="match status" value="1"/>
</dbReference>
<name>A0A7V1LJB9_CALAY</name>
<dbReference type="Gene3D" id="1.10.1740.10">
    <property type="match status" value="1"/>
</dbReference>
<protein>
    <submittedName>
        <fullName evidence="8">Sigma-70 family RNA polymerase sigma factor</fullName>
    </submittedName>
</protein>
<comment type="similarity">
    <text evidence="1">Belongs to the sigma-70 factor family. ECF subfamily.</text>
</comment>
<proteinExistence type="inferred from homology"/>
<feature type="domain" description="RNA polymerase sigma factor 70 region 4 type 2" evidence="7">
    <location>
        <begin position="98"/>
        <end position="150"/>
    </location>
</feature>
<keyword evidence="3" id="KW-0731">Sigma factor</keyword>
<evidence type="ECO:0000256" key="4">
    <source>
        <dbReference type="ARBA" id="ARBA00023125"/>
    </source>
</evidence>
<reference evidence="8" key="1">
    <citation type="journal article" date="2020" name="mSystems">
        <title>Genome- and Community-Level Interaction Insights into Carbon Utilization and Element Cycling Functions of Hydrothermarchaeota in Hydrothermal Sediment.</title>
        <authorList>
            <person name="Zhou Z."/>
            <person name="Liu Y."/>
            <person name="Xu W."/>
            <person name="Pan J."/>
            <person name="Luo Z.H."/>
            <person name="Li M."/>
        </authorList>
    </citation>
    <scope>NUCLEOTIDE SEQUENCE [LARGE SCALE GENOMIC DNA]</scope>
    <source>
        <strain evidence="8">HyVt-456</strain>
    </source>
</reference>
<gene>
    <name evidence="8" type="ORF">ENJ10_00195</name>
</gene>
<keyword evidence="2" id="KW-0805">Transcription regulation</keyword>
<dbReference type="GO" id="GO:0003677">
    <property type="term" value="F:DNA binding"/>
    <property type="evidence" value="ECO:0007669"/>
    <property type="project" value="UniProtKB-KW"/>
</dbReference>
<dbReference type="Gene3D" id="1.10.10.10">
    <property type="entry name" value="Winged helix-like DNA-binding domain superfamily/Winged helix DNA-binding domain"/>
    <property type="match status" value="1"/>
</dbReference>